<feature type="transmembrane region" description="Helical" evidence="5">
    <location>
        <begin position="9"/>
        <end position="29"/>
    </location>
</feature>
<dbReference type="InterPro" id="IPR012451">
    <property type="entry name" value="DUF1656"/>
</dbReference>
<keyword evidence="4 5" id="KW-0472">Membrane</keyword>
<organism evidence="6 8">
    <name type="scientific">Pseudomonas putida</name>
    <name type="common">Arthrobacter siderocapsulatus</name>
    <dbReference type="NCBI Taxonomy" id="303"/>
    <lineage>
        <taxon>Bacteria</taxon>
        <taxon>Pseudomonadati</taxon>
        <taxon>Pseudomonadota</taxon>
        <taxon>Gammaproteobacteria</taxon>
        <taxon>Pseudomonadales</taxon>
        <taxon>Pseudomonadaceae</taxon>
        <taxon>Pseudomonas</taxon>
    </lineage>
</organism>
<dbReference type="Proteomes" id="UP000077752">
    <property type="component" value="Unassembled WGS sequence"/>
</dbReference>
<keyword evidence="1" id="KW-1003">Cell membrane</keyword>
<evidence type="ECO:0000313" key="6">
    <source>
        <dbReference type="EMBL" id="OAI92879.1"/>
    </source>
</evidence>
<sequence length="66" mass="7636">MLREIAFHGLYMPTVTLMFLFAAGLAWGLDRFIASVDGYRFFWHPALLRLCLFLCLFGAMALTVYR</sequence>
<gene>
    <name evidence="6" type="ORF">AYO28_16805</name>
    <name evidence="7" type="ORF">PSEMO_59460</name>
</gene>
<keyword evidence="3 5" id="KW-1133">Transmembrane helix</keyword>
<feature type="transmembrane region" description="Helical" evidence="5">
    <location>
        <begin position="41"/>
        <end position="65"/>
    </location>
</feature>
<evidence type="ECO:0000256" key="3">
    <source>
        <dbReference type="ARBA" id="ARBA00022989"/>
    </source>
</evidence>
<dbReference type="OrthoDB" id="6080293at2"/>
<accession>A0A1Q9QV08</accession>
<dbReference type="EMBL" id="MKZO01000075">
    <property type="protein sequence ID" value="OLS58986.1"/>
    <property type="molecule type" value="Genomic_DNA"/>
</dbReference>
<evidence type="ECO:0000256" key="2">
    <source>
        <dbReference type="ARBA" id="ARBA00022692"/>
    </source>
</evidence>
<accession>A0A177SQ18</accession>
<evidence type="ECO:0000313" key="9">
    <source>
        <dbReference type="Proteomes" id="UP000186736"/>
    </source>
</evidence>
<dbReference type="EMBL" id="LUCV01000015">
    <property type="protein sequence ID" value="OAI92879.1"/>
    <property type="molecule type" value="Genomic_DNA"/>
</dbReference>
<evidence type="ECO:0000256" key="5">
    <source>
        <dbReference type="SAM" id="Phobius"/>
    </source>
</evidence>
<keyword evidence="2 5" id="KW-0812">Transmembrane</keyword>
<dbReference type="AlphaFoldDB" id="A0A177SQ18"/>
<evidence type="ECO:0000313" key="7">
    <source>
        <dbReference type="EMBL" id="OLS58986.1"/>
    </source>
</evidence>
<name>A0A177SQ18_PSEPU</name>
<evidence type="ECO:0000256" key="1">
    <source>
        <dbReference type="ARBA" id="ARBA00022475"/>
    </source>
</evidence>
<reference evidence="7 9" key="2">
    <citation type="submission" date="2016-10" db="EMBL/GenBank/DDBJ databases">
        <title>Genome Sequence of Pseudomonas putida GM4FR.</title>
        <authorList>
            <person name="Poehlein A."/>
            <person name="Wemheuer F."/>
            <person name="Hollensteiner J."/>
            <person name="Wemheuer B."/>
        </authorList>
    </citation>
    <scope>NUCLEOTIDE SEQUENCE [LARGE SCALE GENOMIC DNA]</scope>
    <source>
        <strain evidence="7 9">GM4FR</strain>
    </source>
</reference>
<dbReference type="Pfam" id="PF07869">
    <property type="entry name" value="DUF1656"/>
    <property type="match status" value="1"/>
</dbReference>
<protein>
    <submittedName>
        <fullName evidence="6">Na+-dependent transporter</fullName>
    </submittedName>
</protein>
<evidence type="ECO:0000256" key="4">
    <source>
        <dbReference type="ARBA" id="ARBA00023136"/>
    </source>
</evidence>
<dbReference type="Proteomes" id="UP000186736">
    <property type="component" value="Unassembled WGS sequence"/>
</dbReference>
<comment type="caution">
    <text evidence="6">The sequence shown here is derived from an EMBL/GenBank/DDBJ whole genome shotgun (WGS) entry which is preliminary data.</text>
</comment>
<reference evidence="6 8" key="1">
    <citation type="submission" date="2016-03" db="EMBL/GenBank/DDBJ databases">
        <title>Draft Genome Assembly of Pseudomonas putida strain CBF10-2.</title>
        <authorList>
            <person name="Iyer R.S."/>
            <person name="Damania A."/>
        </authorList>
    </citation>
    <scope>NUCLEOTIDE SEQUENCE [LARGE SCALE GENOMIC DNA]</scope>
    <source>
        <strain evidence="6 8">CBF10-2</strain>
    </source>
</reference>
<proteinExistence type="predicted"/>
<dbReference type="RefSeq" id="WP_064302741.1">
    <property type="nucleotide sequence ID" value="NZ_LUCV01000015.1"/>
</dbReference>
<evidence type="ECO:0000313" key="8">
    <source>
        <dbReference type="Proteomes" id="UP000077752"/>
    </source>
</evidence>